<dbReference type="AlphaFoldDB" id="A0A8J3Y8K0"/>
<evidence type="ECO:0000313" key="1">
    <source>
        <dbReference type="EMBL" id="GIJ03218.1"/>
    </source>
</evidence>
<proteinExistence type="predicted"/>
<dbReference type="RefSeq" id="WP_203938490.1">
    <property type="nucleotide sequence ID" value="NZ_BAAAGJ010000005.1"/>
</dbReference>
<gene>
    <name evidence="1" type="ORF">Sya03_25700</name>
</gene>
<dbReference type="Proteomes" id="UP000652013">
    <property type="component" value="Unassembled WGS sequence"/>
</dbReference>
<evidence type="ECO:0000313" key="2">
    <source>
        <dbReference type="Proteomes" id="UP000652013"/>
    </source>
</evidence>
<dbReference type="SUPFAM" id="SSF48239">
    <property type="entry name" value="Terpenoid cyclases/Protein prenyltransferases"/>
    <property type="match status" value="1"/>
</dbReference>
<sequence>MTDPFAAAHRFLLTEGRLLERRLFDTVFLGAPPTGVADALRGYANPDGGLGHGLEPDTCGPASLPIAVEQGLNAYADAGADDPELLRRACDFLAGVSTPDGAVALAAPVIERYPRAAHMTDWTYVPGVNPTAGLAGLLHRVGFAHPWRDAATAYCWAQLESGAYPGEAHALSELFVFLAHVPDRERAESHVAAVAGRLATAEMFQADAGAEGYGLTPLAIAPAADSPWRRLFTEEQLAGHLDALAAAQQDDGGWPITWDPPGTASRLAWRGIVTLGALRTLVSYGRLAPPQGFGGA</sequence>
<keyword evidence="2" id="KW-1185">Reference proteome</keyword>
<organism evidence="1 2">
    <name type="scientific">Spirilliplanes yamanashiensis</name>
    <dbReference type="NCBI Taxonomy" id="42233"/>
    <lineage>
        <taxon>Bacteria</taxon>
        <taxon>Bacillati</taxon>
        <taxon>Actinomycetota</taxon>
        <taxon>Actinomycetes</taxon>
        <taxon>Micromonosporales</taxon>
        <taxon>Micromonosporaceae</taxon>
        <taxon>Spirilliplanes</taxon>
    </lineage>
</organism>
<comment type="caution">
    <text evidence="1">The sequence shown here is derived from an EMBL/GenBank/DDBJ whole genome shotgun (WGS) entry which is preliminary data.</text>
</comment>
<evidence type="ECO:0008006" key="3">
    <source>
        <dbReference type="Google" id="ProtNLM"/>
    </source>
</evidence>
<protein>
    <recommendedName>
        <fullName evidence="3">Prenyltransferase</fullName>
    </recommendedName>
</protein>
<dbReference type="InterPro" id="IPR008930">
    <property type="entry name" value="Terpenoid_cyclase/PrenylTrfase"/>
</dbReference>
<accession>A0A8J3Y8K0</accession>
<dbReference type="EMBL" id="BOOY01000018">
    <property type="protein sequence ID" value="GIJ03218.1"/>
    <property type="molecule type" value="Genomic_DNA"/>
</dbReference>
<reference evidence="1" key="1">
    <citation type="submission" date="2021-01" db="EMBL/GenBank/DDBJ databases">
        <title>Whole genome shotgun sequence of Spirilliplanes yamanashiensis NBRC 15828.</title>
        <authorList>
            <person name="Komaki H."/>
            <person name="Tamura T."/>
        </authorList>
    </citation>
    <scope>NUCLEOTIDE SEQUENCE</scope>
    <source>
        <strain evidence="1">NBRC 15828</strain>
    </source>
</reference>
<name>A0A8J3Y8K0_9ACTN</name>